<proteinExistence type="predicted"/>
<organism evidence="1">
    <name type="scientific">CrAss-like virus sp. ctRQZ5</name>
    <dbReference type="NCBI Taxonomy" id="2826824"/>
    <lineage>
        <taxon>Viruses</taxon>
        <taxon>Duplodnaviria</taxon>
        <taxon>Heunggongvirae</taxon>
        <taxon>Uroviricota</taxon>
        <taxon>Caudoviricetes</taxon>
        <taxon>Crassvirales</taxon>
    </lineage>
</organism>
<sequence>MLLFHYSCCLFFKVSISALSFSISSLSILTPSIANTPNISYSTFLTLTYSSPSLVNDSNCSGLLTSDLGVMLSSTISLKPNSSKFYAIVPICF</sequence>
<name>A0A8S5LY25_9CAUD</name>
<protein>
    <submittedName>
        <fullName evidence="1">Uncharacterized protein</fullName>
    </submittedName>
</protein>
<evidence type="ECO:0000313" key="1">
    <source>
        <dbReference type="EMBL" id="DAD74707.1"/>
    </source>
</evidence>
<accession>A0A8S5LY25</accession>
<reference evidence="1" key="1">
    <citation type="journal article" date="2021" name="Proc. Natl. Acad. Sci. U.S.A.">
        <title>A Catalog of Tens of Thousands of Viruses from Human Metagenomes Reveals Hidden Associations with Chronic Diseases.</title>
        <authorList>
            <person name="Tisza M.J."/>
            <person name="Buck C.B."/>
        </authorList>
    </citation>
    <scope>NUCLEOTIDE SEQUENCE</scope>
    <source>
        <strain evidence="1">CtRQZ5</strain>
    </source>
</reference>
<dbReference type="EMBL" id="BK014764">
    <property type="protein sequence ID" value="DAD74707.1"/>
    <property type="molecule type" value="Genomic_DNA"/>
</dbReference>